<dbReference type="InterPro" id="IPR024187">
    <property type="entry name" value="Sig_transdc_resp-reg_cit/mal"/>
</dbReference>
<keyword evidence="3 11" id="KW-0597">Phosphoprotein</keyword>
<keyword evidence="8 10" id="KW-0804">Transcription</keyword>
<evidence type="ECO:0000256" key="1">
    <source>
        <dbReference type="ARBA" id="ARBA00004496"/>
    </source>
</evidence>
<evidence type="ECO:0000256" key="7">
    <source>
        <dbReference type="ARBA" id="ARBA00023159"/>
    </source>
</evidence>
<evidence type="ECO:0000256" key="2">
    <source>
        <dbReference type="ARBA" id="ARBA00022490"/>
    </source>
</evidence>
<keyword evidence="5 10" id="KW-0805">Transcription regulation</keyword>
<dbReference type="InterPro" id="IPR036390">
    <property type="entry name" value="WH_DNA-bd_sf"/>
</dbReference>
<reference evidence="13" key="1">
    <citation type="journal article" date="2021" name="PeerJ">
        <title>Extensive microbial diversity within the chicken gut microbiome revealed by metagenomics and culture.</title>
        <authorList>
            <person name="Gilroy R."/>
            <person name="Ravi A."/>
            <person name="Getino M."/>
            <person name="Pursley I."/>
            <person name="Horton D.L."/>
            <person name="Alikhan N.F."/>
            <person name="Baker D."/>
            <person name="Gharbi K."/>
            <person name="Hall N."/>
            <person name="Watson M."/>
            <person name="Adriaenssens E.M."/>
            <person name="Foster-Nyarko E."/>
            <person name="Jarju S."/>
            <person name="Secka A."/>
            <person name="Antonio M."/>
            <person name="Oren A."/>
            <person name="Chaudhuri R.R."/>
            <person name="La Ragione R."/>
            <person name="Hildebrand F."/>
            <person name="Pallen M.J."/>
        </authorList>
    </citation>
    <scope>NUCLEOTIDE SEQUENCE</scope>
    <source>
        <strain evidence="13">CHK33-7979</strain>
    </source>
</reference>
<comment type="subcellular location">
    <subcellularLocation>
        <location evidence="1 10">Cytoplasm</location>
    </subcellularLocation>
</comment>
<evidence type="ECO:0000313" key="13">
    <source>
        <dbReference type="EMBL" id="HIY73813.1"/>
    </source>
</evidence>
<dbReference type="InterPro" id="IPR011006">
    <property type="entry name" value="CheY-like_superfamily"/>
</dbReference>
<evidence type="ECO:0000256" key="4">
    <source>
        <dbReference type="ARBA" id="ARBA00023012"/>
    </source>
</evidence>
<comment type="caution">
    <text evidence="13">The sequence shown here is derived from an EMBL/GenBank/DDBJ whole genome shotgun (WGS) entry which is preliminary data.</text>
</comment>
<evidence type="ECO:0000256" key="3">
    <source>
        <dbReference type="ARBA" id="ARBA00022553"/>
    </source>
</evidence>
<dbReference type="Pfam" id="PF00072">
    <property type="entry name" value="Response_reg"/>
    <property type="match status" value="1"/>
</dbReference>
<dbReference type="AlphaFoldDB" id="A0A9D2CEP8"/>
<keyword evidence="2 10" id="KW-0963">Cytoplasm</keyword>
<dbReference type="InterPro" id="IPR001789">
    <property type="entry name" value="Sig_transdc_resp-reg_receiver"/>
</dbReference>
<keyword evidence="7 10" id="KW-0010">Activator</keyword>
<dbReference type="PANTHER" id="PTHR45526">
    <property type="entry name" value="TRANSCRIPTIONAL REGULATORY PROTEIN DPIA"/>
    <property type="match status" value="1"/>
</dbReference>
<dbReference type="PROSITE" id="PS50110">
    <property type="entry name" value="RESPONSE_REGULATORY"/>
    <property type="match status" value="1"/>
</dbReference>
<dbReference type="PANTHER" id="PTHR45526:SF1">
    <property type="entry name" value="TRANSCRIPTIONAL REGULATORY PROTEIN DCUR-RELATED"/>
    <property type="match status" value="1"/>
</dbReference>
<dbReference type="SMART" id="SM00448">
    <property type="entry name" value="REC"/>
    <property type="match status" value="1"/>
</dbReference>
<dbReference type="GO" id="GO:0003700">
    <property type="term" value="F:DNA-binding transcription factor activity"/>
    <property type="evidence" value="ECO:0007669"/>
    <property type="project" value="InterPro"/>
</dbReference>
<proteinExistence type="predicted"/>
<reference evidence="13" key="2">
    <citation type="submission" date="2021-04" db="EMBL/GenBank/DDBJ databases">
        <authorList>
            <person name="Gilroy R."/>
        </authorList>
    </citation>
    <scope>NUCLEOTIDE SEQUENCE</scope>
    <source>
        <strain evidence="13">CHK33-7979</strain>
    </source>
</reference>
<protein>
    <recommendedName>
        <fullName evidence="10">Transcriptional regulatory protein</fullName>
    </recommendedName>
</protein>
<sequence>MYRTVIVEDDPMIASINQTFLSRDPRFSLAAVFHSGQEALEWLRKRPVELLILDVYMPRMSGLELLRELRAEEITLDVIMVTAANDSKTVDALLKLGVADYLVKPFTARRFQQALDTFCRQREAISAHTSVSQEDLDAMLSSGRSAAPVPKGLQLRTLARVRECLAQAPREGCTCEALSEQVGLSSVTVRRYLTYLVGRGEATSRINYDTGGRPSLLYRLSQS</sequence>
<dbReference type="Proteomes" id="UP000886824">
    <property type="component" value="Unassembled WGS sequence"/>
</dbReference>
<evidence type="ECO:0000256" key="6">
    <source>
        <dbReference type="ARBA" id="ARBA00023125"/>
    </source>
</evidence>
<comment type="function">
    <text evidence="9">May play the central regulatory role in sporulation. It may be an element of the effector pathway responsible for the activation of sporulation genes in response to nutritional stress. Spo0A may act in concert with spo0H (a sigma factor) to control the expression of some genes that are critical to the sporulation process.</text>
</comment>
<organism evidence="13 14">
    <name type="scientific">Candidatus Intestinimonas merdavium</name>
    <dbReference type="NCBI Taxonomy" id="2838622"/>
    <lineage>
        <taxon>Bacteria</taxon>
        <taxon>Bacillati</taxon>
        <taxon>Bacillota</taxon>
        <taxon>Clostridia</taxon>
        <taxon>Eubacteriales</taxon>
        <taxon>Intestinimonas</taxon>
    </lineage>
</organism>
<name>A0A9D2CEP8_9FIRM</name>
<evidence type="ECO:0000256" key="10">
    <source>
        <dbReference type="PIRNR" id="PIRNR006171"/>
    </source>
</evidence>
<evidence type="ECO:0000256" key="8">
    <source>
        <dbReference type="ARBA" id="ARBA00023163"/>
    </source>
</evidence>
<dbReference type="EMBL" id="DXCX01000078">
    <property type="protein sequence ID" value="HIY73813.1"/>
    <property type="molecule type" value="Genomic_DNA"/>
</dbReference>
<keyword evidence="6 10" id="KW-0238">DNA-binding</keyword>
<dbReference type="GO" id="GO:0005737">
    <property type="term" value="C:cytoplasm"/>
    <property type="evidence" value="ECO:0007669"/>
    <property type="project" value="UniProtKB-SubCell"/>
</dbReference>
<dbReference type="SUPFAM" id="SSF52172">
    <property type="entry name" value="CheY-like"/>
    <property type="match status" value="1"/>
</dbReference>
<dbReference type="SUPFAM" id="SSF46785">
    <property type="entry name" value="Winged helix' DNA-binding domain"/>
    <property type="match status" value="1"/>
</dbReference>
<gene>
    <name evidence="13" type="ORF">H9826_07555</name>
</gene>
<dbReference type="GO" id="GO:0003677">
    <property type="term" value="F:DNA binding"/>
    <property type="evidence" value="ECO:0007669"/>
    <property type="project" value="UniProtKB-KW"/>
</dbReference>
<evidence type="ECO:0000256" key="9">
    <source>
        <dbReference type="ARBA" id="ARBA00024867"/>
    </source>
</evidence>
<feature type="modified residue" description="4-aspartylphosphate" evidence="11">
    <location>
        <position position="54"/>
    </location>
</feature>
<dbReference type="GO" id="GO:0000156">
    <property type="term" value="F:phosphorelay response regulator activity"/>
    <property type="evidence" value="ECO:0007669"/>
    <property type="project" value="TreeGrafter"/>
</dbReference>
<accession>A0A9D2CEP8</accession>
<evidence type="ECO:0000256" key="5">
    <source>
        <dbReference type="ARBA" id="ARBA00023015"/>
    </source>
</evidence>
<dbReference type="InterPro" id="IPR051271">
    <property type="entry name" value="2C-system_Tx_regulators"/>
</dbReference>
<dbReference type="Gene3D" id="3.40.50.2300">
    <property type="match status" value="1"/>
</dbReference>
<evidence type="ECO:0000256" key="11">
    <source>
        <dbReference type="PROSITE-ProRule" id="PRU00169"/>
    </source>
</evidence>
<evidence type="ECO:0000313" key="14">
    <source>
        <dbReference type="Proteomes" id="UP000886824"/>
    </source>
</evidence>
<feature type="domain" description="Response regulatory" evidence="12">
    <location>
        <begin position="3"/>
        <end position="119"/>
    </location>
</feature>
<keyword evidence="4 10" id="KW-0902">Two-component regulatory system</keyword>
<evidence type="ECO:0000259" key="12">
    <source>
        <dbReference type="PROSITE" id="PS50110"/>
    </source>
</evidence>
<dbReference type="PIRSF" id="PIRSF006171">
    <property type="entry name" value="RR_citrat_malat"/>
    <property type="match status" value="1"/>
</dbReference>